<evidence type="ECO:0000313" key="6">
    <source>
        <dbReference type="Proteomes" id="UP000271700"/>
    </source>
</evidence>
<dbReference type="EMBL" id="RCCT01000006">
    <property type="protein sequence ID" value="RLK00605.1"/>
    <property type="molecule type" value="Genomic_DNA"/>
</dbReference>
<dbReference type="GO" id="GO:0000166">
    <property type="term" value="F:nucleotide binding"/>
    <property type="evidence" value="ECO:0007669"/>
    <property type="project" value="UniProtKB-KW"/>
</dbReference>
<dbReference type="InterPro" id="IPR006179">
    <property type="entry name" value="5_nucleotidase/apyrase"/>
</dbReference>
<evidence type="ECO:0000256" key="1">
    <source>
        <dbReference type="ARBA" id="ARBA00022729"/>
    </source>
</evidence>
<dbReference type="SUPFAM" id="SSF56300">
    <property type="entry name" value="Metallo-dependent phosphatases"/>
    <property type="match status" value="1"/>
</dbReference>
<dbReference type="PRINTS" id="PR01607">
    <property type="entry name" value="APYRASEFAMLY"/>
</dbReference>
<dbReference type="AlphaFoldDB" id="A0A497Z236"/>
<organism evidence="5 6">
    <name type="scientific">Ruegeria conchae</name>
    <dbReference type="NCBI Taxonomy" id="981384"/>
    <lineage>
        <taxon>Bacteria</taxon>
        <taxon>Pseudomonadati</taxon>
        <taxon>Pseudomonadota</taxon>
        <taxon>Alphaproteobacteria</taxon>
        <taxon>Rhodobacterales</taxon>
        <taxon>Roseobacteraceae</taxon>
        <taxon>Ruegeria</taxon>
    </lineage>
</organism>
<dbReference type="STRING" id="981384.GCA_000192475_02548"/>
<reference evidence="5 6" key="1">
    <citation type="submission" date="2018-10" db="EMBL/GenBank/DDBJ databases">
        <title>Genomic Encyclopedia of Archaeal and Bacterial Type Strains, Phase II (KMG-II): from individual species to whole genera.</title>
        <authorList>
            <person name="Goeker M."/>
        </authorList>
    </citation>
    <scope>NUCLEOTIDE SEQUENCE [LARGE SCALE GENOMIC DNA]</scope>
    <source>
        <strain evidence="5 6">DSM 29317</strain>
    </source>
</reference>
<dbReference type="InterPro" id="IPR036907">
    <property type="entry name" value="5'-Nucleotdase_C_sf"/>
</dbReference>
<keyword evidence="6" id="KW-1185">Reference proteome</keyword>
<dbReference type="InterPro" id="IPR008334">
    <property type="entry name" value="5'-Nucleotdase_C"/>
</dbReference>
<gene>
    <name evidence="5" type="ORF">CLV75_3597</name>
</gene>
<evidence type="ECO:0000259" key="4">
    <source>
        <dbReference type="Pfam" id="PF02872"/>
    </source>
</evidence>
<dbReference type="Gene3D" id="3.90.780.10">
    <property type="entry name" value="5'-Nucleotidase, C-terminal domain"/>
    <property type="match status" value="1"/>
</dbReference>
<keyword evidence="1" id="KW-0732">Signal</keyword>
<proteinExistence type="inferred from homology"/>
<dbReference type="PANTHER" id="PTHR11575:SF6">
    <property type="entry name" value="2',3'-CYCLIC-NUCLEOTIDE 2'-PHOSPHODIESTERASE_3'-NUCLEOTIDASE"/>
    <property type="match status" value="1"/>
</dbReference>
<dbReference type="GO" id="GO:0016787">
    <property type="term" value="F:hydrolase activity"/>
    <property type="evidence" value="ECO:0007669"/>
    <property type="project" value="UniProtKB-KW"/>
</dbReference>
<feature type="domain" description="5'-Nucleotidase C-terminal" evidence="4">
    <location>
        <begin position="373"/>
        <end position="512"/>
    </location>
</feature>
<accession>A0A497Z236</accession>
<dbReference type="InterPro" id="IPR004843">
    <property type="entry name" value="Calcineurin-like_PHP"/>
</dbReference>
<comment type="similarity">
    <text evidence="2">Belongs to the 5'-nucleotidase family.</text>
</comment>
<dbReference type="GO" id="GO:0009166">
    <property type="term" value="P:nucleotide catabolic process"/>
    <property type="evidence" value="ECO:0007669"/>
    <property type="project" value="InterPro"/>
</dbReference>
<comment type="caution">
    <text evidence="5">The sequence shown here is derived from an EMBL/GenBank/DDBJ whole genome shotgun (WGS) entry which is preliminary data.</text>
</comment>
<dbReference type="InterPro" id="IPR029052">
    <property type="entry name" value="Metallo-depent_PP-like"/>
</dbReference>
<evidence type="ECO:0000256" key="2">
    <source>
        <dbReference type="RuleBase" id="RU362119"/>
    </source>
</evidence>
<dbReference type="Gene3D" id="3.60.21.10">
    <property type="match status" value="1"/>
</dbReference>
<dbReference type="Pfam" id="PF02872">
    <property type="entry name" value="5_nucleotid_C"/>
    <property type="match status" value="1"/>
</dbReference>
<feature type="domain" description="Calcineurin-like phosphoesterase" evidence="3">
    <location>
        <begin position="31"/>
        <end position="225"/>
    </location>
</feature>
<evidence type="ECO:0000313" key="5">
    <source>
        <dbReference type="EMBL" id="RLK00605.1"/>
    </source>
</evidence>
<keyword evidence="2" id="KW-0547">Nucleotide-binding</keyword>
<dbReference type="GO" id="GO:0030288">
    <property type="term" value="C:outer membrane-bounded periplasmic space"/>
    <property type="evidence" value="ECO:0007669"/>
    <property type="project" value="TreeGrafter"/>
</dbReference>
<evidence type="ECO:0000259" key="3">
    <source>
        <dbReference type="Pfam" id="PF00149"/>
    </source>
</evidence>
<dbReference type="PANTHER" id="PTHR11575">
    <property type="entry name" value="5'-NUCLEOTIDASE-RELATED"/>
    <property type="match status" value="1"/>
</dbReference>
<dbReference type="Pfam" id="PF00149">
    <property type="entry name" value="Metallophos"/>
    <property type="match status" value="1"/>
</dbReference>
<dbReference type="Proteomes" id="UP000271700">
    <property type="component" value="Unassembled WGS sequence"/>
</dbReference>
<keyword evidence="2" id="KW-0378">Hydrolase</keyword>
<protein>
    <submittedName>
        <fullName evidence="5">2',3'-cyclic-nucleotide 2'-phosphodiesterase/3'-nucleotidase</fullName>
    </submittedName>
</protein>
<sequence length="597" mass="64548">MHMTSYDYYADRPNPDVGLARTASMIRVAQEQAERNGALVLLFDNGDSLQGTPFGDWAAEAMPAQHPLPKAFNILGYDAVGLGNHDFGFGLKFINRITGQFECPVVCSNMKSNTPEQGWVSQAILQRTISVGGEDVPISIGVLSVLPPQTARWEAHMLRDDVQIADILTAAQRTAAELRKDGCDLIVALAHSGLGSAEAQPELENAVIPLAALTGIDAIVAGHTHLTLPGAAHVGLKRVDSNRGLVNGKPVVMPGWAGSHLGLIDLTLGRDIDGWHIVKSEAELRAVNQAKSPVTDCPELAQLFAQGHTATRARAAKPVGNVPHPLHSYFSFCAPDRGLALIATAQAAALRPYLINTEWADHPVLSAAAPTKFGGRAGTRYYTDVSAGSISVRNVADLCVFPNELRATLITGEQVRDWLEMSAGLFNQLSLNDPVNLIDPLRAGYYFDVLHGVTCRFDLSQPARFDATGRITDPGHSRVRDLAFQGLPVAPDQRFVVALNNYRASGGGNFPVDFQADQINLPSLRIHEILCDYIAGRSPVDPLEQAPQPFTFEPTRSRGAILTTGPGADKYLEELADYDPQILPRDTDGFMRIHLTF</sequence>
<dbReference type="SUPFAM" id="SSF55816">
    <property type="entry name" value="5'-nucleotidase (syn. UDP-sugar hydrolase), C-terminal domain"/>
    <property type="match status" value="1"/>
</dbReference>
<name>A0A497Z236_9RHOB</name>